<evidence type="ECO:0000313" key="2">
    <source>
        <dbReference type="Proteomes" id="UP000537260"/>
    </source>
</evidence>
<dbReference type="EMBL" id="JACCFM010000001">
    <property type="protein sequence ID" value="NYJ21449.1"/>
    <property type="molecule type" value="Genomic_DNA"/>
</dbReference>
<dbReference type="AlphaFoldDB" id="A0A7Z0EIG4"/>
<protein>
    <recommendedName>
        <fullName evidence="3">Dehydrogenase</fullName>
    </recommendedName>
</protein>
<gene>
    <name evidence="1" type="ORF">HNR05_003240</name>
</gene>
<keyword evidence="2" id="KW-1185">Reference proteome</keyword>
<accession>A0A7Z0EIG4</accession>
<reference evidence="1 2" key="1">
    <citation type="submission" date="2020-07" db="EMBL/GenBank/DDBJ databases">
        <title>Sequencing the genomes of 1000 actinobacteria strains.</title>
        <authorList>
            <person name="Klenk H.-P."/>
        </authorList>
    </citation>
    <scope>NUCLEOTIDE SEQUENCE [LARGE SCALE GENOMIC DNA]</scope>
    <source>
        <strain evidence="1 2">LI1</strain>
    </source>
</reference>
<organism evidence="1 2">
    <name type="scientific">Glaciibacter psychrotolerans</name>
    <dbReference type="NCBI Taxonomy" id="670054"/>
    <lineage>
        <taxon>Bacteria</taxon>
        <taxon>Bacillati</taxon>
        <taxon>Actinomycetota</taxon>
        <taxon>Actinomycetes</taxon>
        <taxon>Micrococcales</taxon>
        <taxon>Microbacteriaceae</taxon>
        <taxon>Glaciibacter</taxon>
    </lineage>
</organism>
<proteinExistence type="predicted"/>
<dbReference type="Proteomes" id="UP000537260">
    <property type="component" value="Unassembled WGS sequence"/>
</dbReference>
<name>A0A7Z0EIG4_9MICO</name>
<comment type="caution">
    <text evidence="1">The sequence shown here is derived from an EMBL/GenBank/DDBJ whole genome shotgun (WGS) entry which is preliminary data.</text>
</comment>
<evidence type="ECO:0008006" key="3">
    <source>
        <dbReference type="Google" id="ProtNLM"/>
    </source>
</evidence>
<sequence>MAAAGRKKTKRAAKPPIEFHAEALAQALERQDMAAIALALRHGNTIVPLSAAGDRDRPLDSGQVWTYRDPNTQEVALLLFSDAKNKPENLPPFVGVQSPDWLRAFLLRYVDEITTVFFDIAGPHPLQATPAELLAALGTAPGADLPTE</sequence>
<evidence type="ECO:0000313" key="1">
    <source>
        <dbReference type="EMBL" id="NYJ21449.1"/>
    </source>
</evidence>
<dbReference type="RefSeq" id="WP_179580044.1">
    <property type="nucleotide sequence ID" value="NZ_JACCFM010000001.1"/>
</dbReference>